<protein>
    <recommendedName>
        <fullName evidence="6">Protein SMG9</fullName>
    </recommendedName>
</protein>
<evidence type="ECO:0000256" key="3">
    <source>
        <dbReference type="SAM" id="MobiDB-lite"/>
    </source>
</evidence>
<dbReference type="AlphaFoldDB" id="A0A9X6NHX9"/>
<accession>A0A9X6NHX9</accession>
<organism evidence="4 5">
    <name type="scientific">Hypsibius exemplaris</name>
    <name type="common">Freshwater tardigrade</name>
    <dbReference type="NCBI Taxonomy" id="2072580"/>
    <lineage>
        <taxon>Eukaryota</taxon>
        <taxon>Metazoa</taxon>
        <taxon>Ecdysozoa</taxon>
        <taxon>Tardigrada</taxon>
        <taxon>Eutardigrada</taxon>
        <taxon>Parachela</taxon>
        <taxon>Hypsibioidea</taxon>
        <taxon>Hypsibiidae</taxon>
        <taxon>Hypsibius</taxon>
    </lineage>
</organism>
<dbReference type="Gene3D" id="3.40.50.300">
    <property type="entry name" value="P-loop containing nucleotide triphosphate hydrolases"/>
    <property type="match status" value="1"/>
</dbReference>
<dbReference type="OrthoDB" id="79514at2759"/>
<dbReference type="InterPro" id="IPR027417">
    <property type="entry name" value="P-loop_NTPase"/>
</dbReference>
<feature type="region of interest" description="Disordered" evidence="3">
    <location>
        <begin position="1"/>
        <end position="124"/>
    </location>
</feature>
<dbReference type="PANTHER" id="PTHR14270:SF0">
    <property type="entry name" value="NONSENSE-MEDIATED MRNA DECAY FACTOR SMG9"/>
    <property type="match status" value="1"/>
</dbReference>
<comment type="caution">
    <text evidence="4">The sequence shown here is derived from an EMBL/GenBank/DDBJ whole genome shotgun (WGS) entry which is preliminary data.</text>
</comment>
<evidence type="ECO:0000256" key="2">
    <source>
        <dbReference type="ARBA" id="ARBA00023161"/>
    </source>
</evidence>
<proteinExistence type="inferred from homology"/>
<dbReference type="PANTHER" id="PTHR14270">
    <property type="entry name" value="NONSENSE-MEDIATED MRNA DECAY FACTOR SMG9"/>
    <property type="match status" value="1"/>
</dbReference>
<feature type="compositionally biased region" description="Gly residues" evidence="3">
    <location>
        <begin position="96"/>
        <end position="112"/>
    </location>
</feature>
<dbReference type="GO" id="GO:0000184">
    <property type="term" value="P:nuclear-transcribed mRNA catabolic process, nonsense-mediated decay"/>
    <property type="evidence" value="ECO:0007669"/>
    <property type="project" value="UniProtKB-KW"/>
</dbReference>
<sequence length="582" mass="64790">MENSDPNLPRGMLRIAKRGDTLEPRSSVTSSAAMSESTYATGRVLERVAEQEPRSRSNPRDDSDPPRRGVLRINPLEFPTPGVSPALRYSRPPAPMGGGYPAMRGGRGGGAPPLGSPRPRPILSATIRSPIPVRSEVGTSLRMEFEKPVRIATNMARPAGPAMAVKGTLTPEGKSSGPVFASDFATQEIFRALEQAKPTSIPKPPIPELTDEQKADPAILREFYLTQLRMLVKDSQLLREFIMTKPVKLIDSYFFWCLRKGPPLEQLIQAVNPKNQNFQVVGVIGLQETGKSYILSQMIGQKDVGPIFGPLTTLLDPIKPYGKFRTEGVDCYISREQRTIFLDVQPIYSGSVLEEMIIGDRKPPVISSEHVFVEHTVELQSIMFGAFLMSVCHKLLIVMKGGVDERVLRFLRLATILKLGPVHKDALNEANLFDHWPDLVFVNNMCNPQDLYWERQHLARGKLAILMKDYPMRYNSEPDKKSANALKSEEEIERTAGDAIKLFLIPDAESLANDEYLKAEFRNQLSRLKGVVVGGLPKESVTPGMPMTEKEWFKYARRCWAAVCKAPLVNSIAKELNVSNSV</sequence>
<comment type="similarity">
    <text evidence="1">Belongs to the SMG9 family.</text>
</comment>
<evidence type="ECO:0000313" key="4">
    <source>
        <dbReference type="EMBL" id="OWA52891.1"/>
    </source>
</evidence>
<keyword evidence="5" id="KW-1185">Reference proteome</keyword>
<dbReference type="Proteomes" id="UP000192578">
    <property type="component" value="Unassembled WGS sequence"/>
</dbReference>
<gene>
    <name evidence="4" type="ORF">BV898_17332</name>
</gene>
<reference evidence="5" key="1">
    <citation type="submission" date="2017-01" db="EMBL/GenBank/DDBJ databases">
        <title>Comparative genomics of anhydrobiosis in the tardigrade Hypsibius dujardini.</title>
        <authorList>
            <person name="Yoshida Y."/>
            <person name="Koutsovoulos G."/>
            <person name="Laetsch D."/>
            <person name="Stevens L."/>
            <person name="Kumar S."/>
            <person name="Horikawa D."/>
            <person name="Ishino K."/>
            <person name="Komine S."/>
            <person name="Tomita M."/>
            <person name="Blaxter M."/>
            <person name="Arakawa K."/>
        </authorList>
    </citation>
    <scope>NUCLEOTIDE SEQUENCE [LARGE SCALE GENOMIC DNA]</scope>
    <source>
        <strain evidence="5">Z151</strain>
    </source>
</reference>
<keyword evidence="2" id="KW-0866">Nonsense-mediated mRNA decay</keyword>
<feature type="compositionally biased region" description="Low complexity" evidence="3">
    <location>
        <begin position="26"/>
        <end position="38"/>
    </location>
</feature>
<evidence type="ECO:0000256" key="1">
    <source>
        <dbReference type="ARBA" id="ARBA00007712"/>
    </source>
</evidence>
<evidence type="ECO:0008006" key="6">
    <source>
        <dbReference type="Google" id="ProtNLM"/>
    </source>
</evidence>
<feature type="compositionally biased region" description="Basic and acidic residues" evidence="3">
    <location>
        <begin position="44"/>
        <end position="67"/>
    </location>
</feature>
<evidence type="ECO:0000313" key="5">
    <source>
        <dbReference type="Proteomes" id="UP000192578"/>
    </source>
</evidence>
<dbReference type="EMBL" id="MTYJ01000291">
    <property type="protein sequence ID" value="OWA52891.1"/>
    <property type="molecule type" value="Genomic_DNA"/>
</dbReference>
<name>A0A9X6NHX9_HYPEX</name>
<dbReference type="InterPro" id="IPR039177">
    <property type="entry name" value="SMG9"/>
</dbReference>